<name>G8RKD2_MYCRN</name>
<dbReference type="KEGG" id="mrh:MycrhN_2989"/>
<dbReference type="Proteomes" id="UP000005442">
    <property type="component" value="Chromosome"/>
</dbReference>
<gene>
    <name evidence="1" type="ordered locus">MycrhN_2989</name>
</gene>
<dbReference type="Gene3D" id="3.10.129.10">
    <property type="entry name" value="Hotdog Thioesterase"/>
    <property type="match status" value="1"/>
</dbReference>
<reference evidence="1 2" key="1">
    <citation type="submission" date="2011-12" db="EMBL/GenBank/DDBJ databases">
        <title>Complete sequence of Mycobacterium rhodesiae NBB3.</title>
        <authorList>
            <consortium name="US DOE Joint Genome Institute"/>
            <person name="Lucas S."/>
            <person name="Han J."/>
            <person name="Lapidus A."/>
            <person name="Cheng J.-F."/>
            <person name="Goodwin L."/>
            <person name="Pitluck S."/>
            <person name="Peters L."/>
            <person name="Mikhailova N."/>
            <person name="Gu W."/>
            <person name="Detter J.C."/>
            <person name="Han C."/>
            <person name="Tapia R."/>
            <person name="Land M."/>
            <person name="Hauser L."/>
            <person name="Kyrpides N."/>
            <person name="Ivanova N."/>
            <person name="Pagani I."/>
            <person name="Mattes T."/>
            <person name="Holmes A."/>
            <person name="Rutledge P."/>
            <person name="Paulsen I."/>
            <person name="Coleman N."/>
            <person name="Woyke T."/>
        </authorList>
    </citation>
    <scope>NUCLEOTIDE SEQUENCE [LARGE SCALE GENOMIC DNA]</scope>
    <source>
        <strain evidence="1 2">NBB3</strain>
    </source>
</reference>
<dbReference type="AlphaFoldDB" id="G8RKD2"/>
<dbReference type="InterPro" id="IPR029069">
    <property type="entry name" value="HotDog_dom_sf"/>
</dbReference>
<organism evidence="1 2">
    <name type="scientific">Mycolicibacterium rhodesiae (strain NBB3)</name>
    <name type="common">Mycobacterium rhodesiae</name>
    <dbReference type="NCBI Taxonomy" id="710685"/>
    <lineage>
        <taxon>Bacteria</taxon>
        <taxon>Bacillati</taxon>
        <taxon>Actinomycetota</taxon>
        <taxon>Actinomycetes</taxon>
        <taxon>Mycobacteriales</taxon>
        <taxon>Mycobacteriaceae</taxon>
        <taxon>Mycolicibacterium</taxon>
    </lineage>
</organism>
<dbReference type="Pfam" id="PF14539">
    <property type="entry name" value="DUF4442"/>
    <property type="match status" value="1"/>
</dbReference>
<dbReference type="EMBL" id="CP003169">
    <property type="protein sequence ID" value="AEV73534.1"/>
    <property type="molecule type" value="Genomic_DNA"/>
</dbReference>
<evidence type="ECO:0000313" key="2">
    <source>
        <dbReference type="Proteomes" id="UP000005442"/>
    </source>
</evidence>
<protein>
    <submittedName>
        <fullName evidence="1">Uncharacterized protein, possibly involved in aromatic compounds catabolism</fullName>
    </submittedName>
</protein>
<evidence type="ECO:0000313" key="1">
    <source>
        <dbReference type="EMBL" id="AEV73534.1"/>
    </source>
</evidence>
<proteinExistence type="predicted"/>
<accession>G8RKD2</accession>
<dbReference type="InterPro" id="IPR027961">
    <property type="entry name" value="DUF4442"/>
</dbReference>
<sequence>MLTTVLNLGRWRPSQTSRVCEVVEVDMTVIAKRLLEPIPANRMAGVEILRAIDGHADVALETSEALMNVIGSLHSAGLTVLVDAAGLAAIIAAGSETDMDGIIPLGRAATLKFLAPARGRLTASCSLTDNARAMLDSLWSGVNDRARLSTHAVVTDLTGVVVCRGSFDWSLRRTPPVASSTTA</sequence>
<dbReference type="eggNOG" id="ENOG5030JFZ">
    <property type="taxonomic scope" value="Bacteria"/>
</dbReference>
<dbReference type="HOGENOM" id="CLU_1747606_0_0_11"/>
<dbReference type="SUPFAM" id="SSF54637">
    <property type="entry name" value="Thioesterase/thiol ester dehydrase-isomerase"/>
    <property type="match status" value="1"/>
</dbReference>
<keyword evidence="2" id="KW-1185">Reference proteome</keyword>